<evidence type="ECO:0000256" key="8">
    <source>
        <dbReference type="SAM" id="Phobius"/>
    </source>
</evidence>
<keyword evidence="6 8" id="KW-1133">Transmembrane helix</keyword>
<dbReference type="AlphaFoldDB" id="A0A1M5PMS8"/>
<dbReference type="InterPro" id="IPR003593">
    <property type="entry name" value="AAA+_ATPase"/>
</dbReference>
<dbReference type="OrthoDB" id="9810134at2"/>
<protein>
    <submittedName>
        <fullName evidence="11">Putative ATP-binding cassette transporter</fullName>
    </submittedName>
</protein>
<evidence type="ECO:0000313" key="12">
    <source>
        <dbReference type="Proteomes" id="UP000199758"/>
    </source>
</evidence>
<dbReference type="InterPro" id="IPR050835">
    <property type="entry name" value="ABC_transporter_sub-D"/>
</dbReference>
<dbReference type="Gene3D" id="3.40.50.300">
    <property type="entry name" value="P-loop containing nucleotide triphosphate hydrolases"/>
    <property type="match status" value="1"/>
</dbReference>
<dbReference type="InterPro" id="IPR003439">
    <property type="entry name" value="ABC_transporter-like_ATP-bd"/>
</dbReference>
<gene>
    <name evidence="11" type="ORF">SAMN04488068_2200</name>
</gene>
<keyword evidence="2" id="KW-0813">Transport</keyword>
<feature type="transmembrane region" description="Helical" evidence="8">
    <location>
        <begin position="168"/>
        <end position="187"/>
    </location>
</feature>
<dbReference type="GO" id="GO:0005886">
    <property type="term" value="C:plasma membrane"/>
    <property type="evidence" value="ECO:0007669"/>
    <property type="project" value="UniProtKB-SubCell"/>
</dbReference>
<reference evidence="11 12" key="1">
    <citation type="submission" date="2016-11" db="EMBL/GenBank/DDBJ databases">
        <authorList>
            <person name="Jaros S."/>
            <person name="Januszkiewicz K."/>
            <person name="Wedrychowicz H."/>
        </authorList>
    </citation>
    <scope>NUCLEOTIDE SEQUENCE [LARGE SCALE GENOMIC DNA]</scope>
    <source>
        <strain evidence="11 12">CGMCC 1.7049</strain>
    </source>
</reference>
<dbReference type="Pfam" id="PF00005">
    <property type="entry name" value="ABC_tran"/>
    <property type="match status" value="1"/>
</dbReference>
<feature type="transmembrane region" description="Helical" evidence="8">
    <location>
        <begin position="46"/>
        <end position="66"/>
    </location>
</feature>
<evidence type="ECO:0000259" key="9">
    <source>
        <dbReference type="PROSITE" id="PS50893"/>
    </source>
</evidence>
<evidence type="ECO:0000256" key="3">
    <source>
        <dbReference type="ARBA" id="ARBA00022692"/>
    </source>
</evidence>
<keyword evidence="7 8" id="KW-0472">Membrane</keyword>
<evidence type="ECO:0000256" key="1">
    <source>
        <dbReference type="ARBA" id="ARBA00004651"/>
    </source>
</evidence>
<dbReference type="PANTHER" id="PTHR11384:SF59">
    <property type="entry name" value="LYSOSOMAL COBALAMIN TRANSPORTER ABCD4"/>
    <property type="match status" value="1"/>
</dbReference>
<accession>A0A1M5PMS8</accession>
<keyword evidence="12" id="KW-1185">Reference proteome</keyword>
<evidence type="ECO:0000256" key="4">
    <source>
        <dbReference type="ARBA" id="ARBA00022741"/>
    </source>
</evidence>
<name>A0A1M5PMS8_9GAMM</name>
<feature type="domain" description="ABC transmembrane type-1" evidence="10">
    <location>
        <begin position="52"/>
        <end position="351"/>
    </location>
</feature>
<keyword evidence="4" id="KW-0547">Nucleotide-binding</keyword>
<dbReference type="EMBL" id="FQWZ01000005">
    <property type="protein sequence ID" value="SHH03016.1"/>
    <property type="molecule type" value="Genomic_DNA"/>
</dbReference>
<dbReference type="SMART" id="SM00382">
    <property type="entry name" value="AAA"/>
    <property type="match status" value="1"/>
</dbReference>
<evidence type="ECO:0000259" key="10">
    <source>
        <dbReference type="PROSITE" id="PS50929"/>
    </source>
</evidence>
<dbReference type="PROSITE" id="PS50929">
    <property type="entry name" value="ABC_TM1F"/>
    <property type="match status" value="1"/>
</dbReference>
<feature type="domain" description="ABC transporter" evidence="9">
    <location>
        <begin position="389"/>
        <end position="592"/>
    </location>
</feature>
<dbReference type="GO" id="GO:0016887">
    <property type="term" value="F:ATP hydrolysis activity"/>
    <property type="evidence" value="ECO:0007669"/>
    <property type="project" value="InterPro"/>
</dbReference>
<feature type="transmembrane region" description="Helical" evidence="8">
    <location>
        <begin position="207"/>
        <end position="227"/>
    </location>
</feature>
<dbReference type="InterPro" id="IPR036640">
    <property type="entry name" value="ABC1_TM_sf"/>
</dbReference>
<comment type="subcellular location">
    <subcellularLocation>
        <location evidence="1">Cell membrane</location>
        <topology evidence="1">Multi-pass membrane protein</topology>
    </subcellularLocation>
</comment>
<dbReference type="Gene3D" id="1.20.1560.10">
    <property type="entry name" value="ABC transporter type 1, transmembrane domain"/>
    <property type="match status" value="1"/>
</dbReference>
<evidence type="ECO:0000256" key="6">
    <source>
        <dbReference type="ARBA" id="ARBA00022989"/>
    </source>
</evidence>
<keyword evidence="5 11" id="KW-0067">ATP-binding</keyword>
<dbReference type="GO" id="GO:0005524">
    <property type="term" value="F:ATP binding"/>
    <property type="evidence" value="ECO:0007669"/>
    <property type="project" value="UniProtKB-KW"/>
</dbReference>
<evidence type="ECO:0000256" key="2">
    <source>
        <dbReference type="ARBA" id="ARBA00022448"/>
    </source>
</evidence>
<dbReference type="RefSeq" id="WP_084083355.1">
    <property type="nucleotide sequence ID" value="NZ_FQWZ01000005.1"/>
</dbReference>
<dbReference type="SUPFAM" id="SSF52540">
    <property type="entry name" value="P-loop containing nucleoside triphosphate hydrolases"/>
    <property type="match status" value="1"/>
</dbReference>
<dbReference type="InterPro" id="IPR027417">
    <property type="entry name" value="P-loop_NTPase"/>
</dbReference>
<organism evidence="11 12">
    <name type="scientific">Hydrocarboniphaga daqingensis</name>
    <dbReference type="NCBI Taxonomy" id="490188"/>
    <lineage>
        <taxon>Bacteria</taxon>
        <taxon>Pseudomonadati</taxon>
        <taxon>Pseudomonadota</taxon>
        <taxon>Gammaproteobacteria</taxon>
        <taxon>Nevskiales</taxon>
        <taxon>Nevskiaceae</taxon>
        <taxon>Hydrocarboniphaga</taxon>
    </lineage>
</organism>
<sequence length="592" mass="64661">MTSSTRSGSAASAVIDAELAAAREAGFGRQIGSLLAALRGSPVGKVLMLLAAAIVAVVLATGYGQVRLNIWNKNFFDALSRRDFSDFRLQLGVFVVIAGGLLILNVAQKWLVETLKLRLREGLVRDLVGHWMLPRRAFWLAHAGAMGVNPDQRMSDDAHNLCNLSADLAVGLLQASILFLSFAGILWVLSNDFSFRIGDADYGVPGFMLWAAMLYAGAGSLLSYWVGRSLIGRNSERYAREADLRFALVRINEHLDGISLAAGEADEKRRLDAHLDDVLGAMQRLVRGLTNLTWVTASFGWFTTVAPILVAAPLFFSGKISFGGLIAAAAAFTQAQSSLRWFVDNFSIIADWRATLLRVANFRQALVANHQQVDFASRIEYVQGEAGVLRIDDLQLESPAGRDRLLESAIELRRGDRVLIAAEPGTGKTLLFRGLAGLWPWGSGRIANPAGEAMAYMPRGTPYLPSGSLREVLAYPATTTVYDDVQYTGVLQRLGLERLLPQLDETRRWDRELSQDEQQSLAFARVLLQAPPWLIVDDALGSLDEDVLARVLDILRHELAQTGVVHIGASVQGSEAFFTRTLHLVKARGAPA</sequence>
<dbReference type="Pfam" id="PF06472">
    <property type="entry name" value="ABC_membrane_2"/>
    <property type="match status" value="1"/>
</dbReference>
<keyword evidence="3 8" id="KW-0812">Transmembrane</keyword>
<dbReference type="GO" id="GO:0140359">
    <property type="term" value="F:ABC-type transporter activity"/>
    <property type="evidence" value="ECO:0007669"/>
    <property type="project" value="InterPro"/>
</dbReference>
<dbReference type="PANTHER" id="PTHR11384">
    <property type="entry name" value="ATP-BINDING CASSETTE, SUB-FAMILY D MEMBER"/>
    <property type="match status" value="1"/>
</dbReference>
<dbReference type="InterPro" id="IPR011527">
    <property type="entry name" value="ABC1_TM_dom"/>
</dbReference>
<feature type="transmembrane region" description="Helical" evidence="8">
    <location>
        <begin position="292"/>
        <end position="316"/>
    </location>
</feature>
<dbReference type="STRING" id="490188.SAMN04488068_2200"/>
<evidence type="ECO:0000256" key="7">
    <source>
        <dbReference type="ARBA" id="ARBA00023136"/>
    </source>
</evidence>
<feature type="transmembrane region" description="Helical" evidence="8">
    <location>
        <begin position="87"/>
        <end position="107"/>
    </location>
</feature>
<evidence type="ECO:0000256" key="5">
    <source>
        <dbReference type="ARBA" id="ARBA00022840"/>
    </source>
</evidence>
<dbReference type="PROSITE" id="PS50893">
    <property type="entry name" value="ABC_TRANSPORTER_2"/>
    <property type="match status" value="1"/>
</dbReference>
<dbReference type="Proteomes" id="UP000199758">
    <property type="component" value="Unassembled WGS sequence"/>
</dbReference>
<proteinExistence type="predicted"/>
<dbReference type="SUPFAM" id="SSF90123">
    <property type="entry name" value="ABC transporter transmembrane region"/>
    <property type="match status" value="1"/>
</dbReference>
<evidence type="ECO:0000313" key="11">
    <source>
        <dbReference type="EMBL" id="SHH03016.1"/>
    </source>
</evidence>